<dbReference type="EMBL" id="BTSX01000002">
    <property type="protein sequence ID" value="GMS83679.1"/>
    <property type="molecule type" value="Genomic_DNA"/>
</dbReference>
<dbReference type="AlphaFoldDB" id="A0AAV5SU10"/>
<evidence type="ECO:0000313" key="2">
    <source>
        <dbReference type="Proteomes" id="UP001432027"/>
    </source>
</evidence>
<protein>
    <submittedName>
        <fullName evidence="1">Uncharacterized protein</fullName>
    </submittedName>
</protein>
<comment type="caution">
    <text evidence="1">The sequence shown here is derived from an EMBL/GenBank/DDBJ whole genome shotgun (WGS) entry which is preliminary data.</text>
</comment>
<name>A0AAV5SU10_9BILA</name>
<organism evidence="1 2">
    <name type="scientific">Pristionchus entomophagus</name>
    <dbReference type="NCBI Taxonomy" id="358040"/>
    <lineage>
        <taxon>Eukaryota</taxon>
        <taxon>Metazoa</taxon>
        <taxon>Ecdysozoa</taxon>
        <taxon>Nematoda</taxon>
        <taxon>Chromadorea</taxon>
        <taxon>Rhabditida</taxon>
        <taxon>Rhabditina</taxon>
        <taxon>Diplogasteromorpha</taxon>
        <taxon>Diplogasteroidea</taxon>
        <taxon>Neodiplogasteridae</taxon>
        <taxon>Pristionchus</taxon>
    </lineage>
</organism>
<feature type="non-terminal residue" evidence="1">
    <location>
        <position position="132"/>
    </location>
</feature>
<accession>A0AAV5SU10</accession>
<evidence type="ECO:0000313" key="1">
    <source>
        <dbReference type="EMBL" id="GMS83679.1"/>
    </source>
</evidence>
<feature type="non-terminal residue" evidence="1">
    <location>
        <position position="1"/>
    </location>
</feature>
<proteinExistence type="predicted"/>
<keyword evidence="2" id="KW-1185">Reference proteome</keyword>
<dbReference type="Proteomes" id="UP001432027">
    <property type="component" value="Unassembled WGS sequence"/>
</dbReference>
<reference evidence="1" key="1">
    <citation type="submission" date="2023-10" db="EMBL/GenBank/DDBJ databases">
        <title>Genome assembly of Pristionchus species.</title>
        <authorList>
            <person name="Yoshida K."/>
            <person name="Sommer R.J."/>
        </authorList>
    </citation>
    <scope>NUCLEOTIDE SEQUENCE</scope>
    <source>
        <strain evidence="1">RS0144</strain>
    </source>
</reference>
<gene>
    <name evidence="1" type="ORF">PENTCL1PPCAC_5854</name>
</gene>
<sequence length="132" mass="15288">GKLKQRKQLGGLETLRILYTGEYGRSLQCINRVGMVDKLGFTSLLEKFWTPQLQENMEYARKIGESMRREYIDVLLKSDVIDEVDRSALIDKAERIRIRVAVPEASRDPKSLLEELDMFVSDDLPWATFFTS</sequence>